<evidence type="ECO:0000313" key="2">
    <source>
        <dbReference type="Proteomes" id="UP000610456"/>
    </source>
</evidence>
<accession>A0A918SDT6</accession>
<dbReference type="Proteomes" id="UP000610456">
    <property type="component" value="Unassembled WGS sequence"/>
</dbReference>
<name>A0A918SDT6_9FLAO</name>
<sequence>MSEKFEDHYSDADIMRLNINSETAKWKEVLEFNKNEINFYKSLLNLNLMEKFGSNSEDVENWMHQLKDIEVDNKFHHQTLVDFQRKLEGMKECDDVQCENYYLQDHLVLKASLEKHFSNYRTLQASLQQFISREIKQPFLGYNNQENQPFKNN</sequence>
<keyword evidence="2" id="KW-1185">Reference proteome</keyword>
<dbReference type="AlphaFoldDB" id="A0A918SDT6"/>
<reference evidence="1" key="2">
    <citation type="submission" date="2020-09" db="EMBL/GenBank/DDBJ databases">
        <authorList>
            <person name="Sun Q."/>
            <person name="Kim S."/>
        </authorList>
    </citation>
    <scope>NUCLEOTIDE SEQUENCE</scope>
    <source>
        <strain evidence="1">KCTC 12719</strain>
    </source>
</reference>
<protein>
    <submittedName>
        <fullName evidence="1">Uncharacterized protein</fullName>
    </submittedName>
</protein>
<comment type="caution">
    <text evidence="1">The sequence shown here is derived from an EMBL/GenBank/DDBJ whole genome shotgun (WGS) entry which is preliminary data.</text>
</comment>
<reference evidence="1" key="1">
    <citation type="journal article" date="2014" name="Int. J. Syst. Evol. Microbiol.">
        <title>Complete genome sequence of Corynebacterium casei LMG S-19264T (=DSM 44701T), isolated from a smear-ripened cheese.</title>
        <authorList>
            <consortium name="US DOE Joint Genome Institute (JGI-PGF)"/>
            <person name="Walter F."/>
            <person name="Albersmeier A."/>
            <person name="Kalinowski J."/>
            <person name="Ruckert C."/>
        </authorList>
    </citation>
    <scope>NUCLEOTIDE SEQUENCE</scope>
    <source>
        <strain evidence="1">KCTC 12719</strain>
    </source>
</reference>
<proteinExistence type="predicted"/>
<dbReference type="RefSeq" id="WP_189604010.1">
    <property type="nucleotide sequence ID" value="NZ_BMXB01000003.1"/>
</dbReference>
<dbReference type="EMBL" id="BMXB01000003">
    <property type="protein sequence ID" value="GHA33686.1"/>
    <property type="molecule type" value="Genomic_DNA"/>
</dbReference>
<evidence type="ECO:0000313" key="1">
    <source>
        <dbReference type="EMBL" id="GHA33686.1"/>
    </source>
</evidence>
<gene>
    <name evidence="1" type="ORF">GCM10007103_14050</name>
</gene>
<organism evidence="1 2">
    <name type="scientific">Salinimicrobium marinum</name>
    <dbReference type="NCBI Taxonomy" id="680283"/>
    <lineage>
        <taxon>Bacteria</taxon>
        <taxon>Pseudomonadati</taxon>
        <taxon>Bacteroidota</taxon>
        <taxon>Flavobacteriia</taxon>
        <taxon>Flavobacteriales</taxon>
        <taxon>Flavobacteriaceae</taxon>
        <taxon>Salinimicrobium</taxon>
    </lineage>
</organism>